<keyword evidence="3" id="KW-1185">Reference proteome</keyword>
<dbReference type="AlphaFoldDB" id="A0A8T2FXK1"/>
<accession>A0A8T2FXK1</accession>
<feature type="transmembrane region" description="Helical" evidence="1">
    <location>
        <begin position="20"/>
        <end position="44"/>
    </location>
</feature>
<keyword evidence="1" id="KW-1133">Transmembrane helix</keyword>
<reference evidence="2 3" key="1">
    <citation type="submission" date="2020-12" db="EMBL/GenBank/DDBJ databases">
        <title>Concerted genomic and epigenomic changes stabilize Arabidopsis allopolyploids.</title>
        <authorList>
            <person name="Chen Z."/>
        </authorList>
    </citation>
    <scope>NUCLEOTIDE SEQUENCE [LARGE SCALE GENOMIC DNA]</scope>
    <source>
        <strain evidence="2">Allo738</strain>
        <tissue evidence="2">Leaf</tissue>
    </source>
</reference>
<evidence type="ECO:0000256" key="1">
    <source>
        <dbReference type="SAM" id="Phobius"/>
    </source>
</evidence>
<feature type="non-terminal residue" evidence="2">
    <location>
        <position position="1"/>
    </location>
</feature>
<protein>
    <submittedName>
        <fullName evidence="2">Uncharacterized protein</fullName>
    </submittedName>
</protein>
<organism evidence="2 3">
    <name type="scientific">Arabidopsis thaliana x Arabidopsis arenosa</name>
    <dbReference type="NCBI Taxonomy" id="1240361"/>
    <lineage>
        <taxon>Eukaryota</taxon>
        <taxon>Viridiplantae</taxon>
        <taxon>Streptophyta</taxon>
        <taxon>Embryophyta</taxon>
        <taxon>Tracheophyta</taxon>
        <taxon>Spermatophyta</taxon>
        <taxon>Magnoliopsida</taxon>
        <taxon>eudicotyledons</taxon>
        <taxon>Gunneridae</taxon>
        <taxon>Pentapetalae</taxon>
        <taxon>rosids</taxon>
        <taxon>malvids</taxon>
        <taxon>Brassicales</taxon>
        <taxon>Brassicaceae</taxon>
        <taxon>Camelineae</taxon>
        <taxon>Arabidopsis</taxon>
    </lineage>
</organism>
<keyword evidence="1" id="KW-0472">Membrane</keyword>
<sequence>LCLKVFMNSPSSHLIYHNLALRNAFFVCILNFMIFVLSFFVLGLV</sequence>
<gene>
    <name evidence="2" type="ORF">ISN45_At02g004480</name>
</gene>
<feature type="non-terminal residue" evidence="2">
    <location>
        <position position="45"/>
    </location>
</feature>
<proteinExistence type="predicted"/>
<evidence type="ECO:0000313" key="3">
    <source>
        <dbReference type="Proteomes" id="UP000694240"/>
    </source>
</evidence>
<keyword evidence="1" id="KW-0812">Transmembrane</keyword>
<dbReference type="Proteomes" id="UP000694240">
    <property type="component" value="Chromosome 2"/>
</dbReference>
<comment type="caution">
    <text evidence="2">The sequence shown here is derived from an EMBL/GenBank/DDBJ whole genome shotgun (WGS) entry which is preliminary data.</text>
</comment>
<evidence type="ECO:0000313" key="2">
    <source>
        <dbReference type="EMBL" id="KAG7635951.1"/>
    </source>
</evidence>
<dbReference type="EMBL" id="JAEFBK010000002">
    <property type="protein sequence ID" value="KAG7635951.1"/>
    <property type="molecule type" value="Genomic_DNA"/>
</dbReference>
<name>A0A8T2FXK1_9BRAS</name>